<keyword evidence="4" id="KW-1185">Reference proteome</keyword>
<accession>C3M9J9</accession>
<name>C3M9J9_SINFN</name>
<dbReference type="OrthoDB" id="9804721at2"/>
<dbReference type="Gene3D" id="3.40.50.12370">
    <property type="match status" value="1"/>
</dbReference>
<proteinExistence type="inferred from homology"/>
<evidence type="ECO:0000313" key="4">
    <source>
        <dbReference type="Proteomes" id="UP000001054"/>
    </source>
</evidence>
<reference evidence="3 4" key="1">
    <citation type="journal article" date="2009" name="Appl. Environ. Microbiol.">
        <title>Rhizobium sp. strain NGR234 possesses a remarkable number of secretion systems.</title>
        <authorList>
            <person name="Schmeisser C."/>
            <person name="Liesegang H."/>
            <person name="Krysciak D."/>
            <person name="Bakkou N."/>
            <person name="Le Quere A."/>
            <person name="Wollherr A."/>
            <person name="Heinemeyer I."/>
            <person name="Morgenstern B."/>
            <person name="Pommerening-Roeser A."/>
            <person name="Flores M."/>
            <person name="Palacios R."/>
            <person name="Brenner S."/>
            <person name="Gottschalk G."/>
            <person name="Schmitz R.A."/>
            <person name="Broughton W.J."/>
            <person name="Perret X."/>
            <person name="Strittmatter A.W."/>
            <person name="Streit W.R."/>
        </authorList>
    </citation>
    <scope>NUCLEOTIDE SEQUENCE [LARGE SCALE GENOMIC DNA]</scope>
    <source>
        <strain evidence="4">NBRC 101917 / NGR234</strain>
    </source>
</reference>
<evidence type="ECO:0000256" key="1">
    <source>
        <dbReference type="ARBA" id="ARBA00008791"/>
    </source>
</evidence>
<dbReference type="InterPro" id="IPR006015">
    <property type="entry name" value="Universal_stress_UspA"/>
</dbReference>
<dbReference type="Proteomes" id="UP000001054">
    <property type="component" value="Chromosome"/>
</dbReference>
<dbReference type="HOGENOM" id="CLU_049301_5_2_5"/>
<dbReference type="SUPFAM" id="SSF52402">
    <property type="entry name" value="Adenine nucleotide alpha hydrolases-like"/>
    <property type="match status" value="2"/>
</dbReference>
<dbReference type="eggNOG" id="COG0589">
    <property type="taxonomic scope" value="Bacteria"/>
</dbReference>
<dbReference type="RefSeq" id="WP_012707549.1">
    <property type="nucleotide sequence ID" value="NC_012587.1"/>
</dbReference>
<sequence>MSYKTILVVIGISQFESDLRAAANLCASDGAHLSVLPIKIATLPPVGDFAAMSAAWLDERASDIEDLGKAVKEARNVLYGLGVSHDVVGRYAESMWLEHDLGERARYADVTVIGSSLRSDERLRAGVVEGALFHSARPVLLAADLQSATLRPRKVLLAWNASIESARAAREALDVMRNAERVNVVLVDPKPASGAASGKSGGEPGADIAAYLARHGIKVTVDRLPGAGLRVEDVLNQHALDTSADLIVMGAYGHSRIREKVFGGVTKAMIDVPVVPVLMVR</sequence>
<dbReference type="KEGG" id="rhi:NGR_c09750"/>
<dbReference type="Pfam" id="PF00582">
    <property type="entry name" value="Usp"/>
    <property type="match status" value="1"/>
</dbReference>
<dbReference type="InterPro" id="IPR006016">
    <property type="entry name" value="UspA"/>
</dbReference>
<dbReference type="PRINTS" id="PR01438">
    <property type="entry name" value="UNVRSLSTRESS"/>
</dbReference>
<protein>
    <submittedName>
        <fullName evidence="3">Universal stress protein</fullName>
    </submittedName>
</protein>
<evidence type="ECO:0000259" key="2">
    <source>
        <dbReference type="Pfam" id="PF00582"/>
    </source>
</evidence>
<dbReference type="CDD" id="cd00293">
    <property type="entry name" value="USP-like"/>
    <property type="match status" value="1"/>
</dbReference>
<dbReference type="EMBL" id="CP001389">
    <property type="protein sequence ID" value="ACP24765.1"/>
    <property type="molecule type" value="Genomic_DNA"/>
</dbReference>
<comment type="similarity">
    <text evidence="1">Belongs to the universal stress protein A family.</text>
</comment>
<gene>
    <name evidence="3" type="ordered locus">NGR_c09750</name>
</gene>
<dbReference type="STRING" id="394.NGR_c09750"/>
<dbReference type="AlphaFoldDB" id="C3M9J9"/>
<evidence type="ECO:0000313" key="3">
    <source>
        <dbReference type="EMBL" id="ACP24765.1"/>
    </source>
</evidence>
<dbReference type="PANTHER" id="PTHR46268:SF15">
    <property type="entry name" value="UNIVERSAL STRESS PROTEIN HP_0031"/>
    <property type="match status" value="1"/>
</dbReference>
<dbReference type="PANTHER" id="PTHR46268">
    <property type="entry name" value="STRESS RESPONSE PROTEIN NHAX"/>
    <property type="match status" value="1"/>
</dbReference>
<dbReference type="PATRIC" id="fig|394.7.peg.3796"/>
<feature type="domain" description="UspA" evidence="2">
    <location>
        <begin position="153"/>
        <end position="281"/>
    </location>
</feature>
<organism evidence="3 4">
    <name type="scientific">Sinorhizobium fredii (strain NBRC 101917 / NGR234)</name>
    <dbReference type="NCBI Taxonomy" id="394"/>
    <lineage>
        <taxon>Bacteria</taxon>
        <taxon>Pseudomonadati</taxon>
        <taxon>Pseudomonadota</taxon>
        <taxon>Alphaproteobacteria</taxon>
        <taxon>Hyphomicrobiales</taxon>
        <taxon>Rhizobiaceae</taxon>
        <taxon>Sinorhizobium/Ensifer group</taxon>
        <taxon>Sinorhizobium</taxon>
    </lineage>
</organism>